<dbReference type="FunFam" id="3.30.450.60:FF:000002">
    <property type="entry name" value="AP-2 complex subunit mu, putative"/>
    <property type="match status" value="1"/>
</dbReference>
<dbReference type="GO" id="GO:0016192">
    <property type="term" value="P:vesicle-mediated transport"/>
    <property type="evidence" value="ECO:0007669"/>
    <property type="project" value="InterPro"/>
</dbReference>
<dbReference type="Pfam" id="PF00928">
    <property type="entry name" value="Adap_comp_sub"/>
    <property type="match status" value="1"/>
</dbReference>
<keyword evidence="4" id="KW-0472">Membrane</keyword>
<dbReference type="InterPro" id="IPR001392">
    <property type="entry name" value="Clathrin_mu"/>
</dbReference>
<dbReference type="SUPFAM" id="SSF64356">
    <property type="entry name" value="SNARE-like"/>
    <property type="match status" value="1"/>
</dbReference>
<evidence type="ECO:0000313" key="6">
    <source>
        <dbReference type="EMBL" id="KYN97994.1"/>
    </source>
</evidence>
<feature type="domain" description="MHD" evidence="5">
    <location>
        <begin position="257"/>
        <end position="630"/>
    </location>
</feature>
<evidence type="ECO:0000256" key="1">
    <source>
        <dbReference type="ARBA" id="ARBA00004308"/>
    </source>
</evidence>
<dbReference type="InterPro" id="IPR036168">
    <property type="entry name" value="AP2_Mu_C_sf"/>
</dbReference>
<dbReference type="PRINTS" id="PR00314">
    <property type="entry name" value="CLATHRINADPT"/>
</dbReference>
<dbReference type="Gene3D" id="3.30.450.60">
    <property type="match status" value="1"/>
</dbReference>
<dbReference type="GO" id="GO:0030131">
    <property type="term" value="C:clathrin adaptor complex"/>
    <property type="evidence" value="ECO:0007669"/>
    <property type="project" value="InterPro"/>
</dbReference>
<evidence type="ECO:0000256" key="4">
    <source>
        <dbReference type="ARBA" id="ARBA00023136"/>
    </source>
</evidence>
<dbReference type="VEuPathDB" id="PlasmoDB:PGSY75_1218300"/>
<dbReference type="Gene3D" id="2.60.40.1170">
    <property type="entry name" value="Mu homology domain, subdomain B"/>
    <property type="match status" value="2"/>
</dbReference>
<dbReference type="Proteomes" id="UP000076004">
    <property type="component" value="Chromosome 12"/>
</dbReference>
<dbReference type="GO" id="GO:0006886">
    <property type="term" value="P:intracellular protein transport"/>
    <property type="evidence" value="ECO:0007669"/>
    <property type="project" value="InterPro"/>
</dbReference>
<dbReference type="InterPro" id="IPR050431">
    <property type="entry name" value="Adaptor_comp_med_subunit"/>
</dbReference>
<dbReference type="SUPFAM" id="SSF49447">
    <property type="entry name" value="Second domain of Mu2 adaptin subunit (ap50) of ap2 adaptor"/>
    <property type="match status" value="1"/>
</dbReference>
<evidence type="ECO:0000256" key="2">
    <source>
        <dbReference type="ARBA" id="ARBA00022448"/>
    </source>
</evidence>
<keyword evidence="2" id="KW-0813">Transport</keyword>
<accession>A0A151LGA9</accession>
<dbReference type="RefSeq" id="XP_018640633.1">
    <property type="nucleotide sequence ID" value="XM_018786768.1"/>
</dbReference>
<sequence>MIDALYIFFINGQLLIQRNYRDSTKRTDLTQYINKYIKTKRFYENPIVEINNVFFINVNINEIVITVLTRSNSNICLIFNFIYKFIEILKYFFNNELSGINIVNNFVLIYEICDEIIDYGYPQTLEVNILKNSLLNKVKYYSKTSRYFQKISNELLNVNSVIEDIIHDDRHIQNRISDNKKSKSNNKIRDFYNTKNVKNKNTYDLNEKNKLKYIGKETLNRIKNKIINNNNNNKTANHFNYITGNCTWRNNNIYYKKNEIYIDILEILNVTINSNNLIYAHINGKVTLKCHLSGMPVCELSTNNKINLLKNILAGSNTTTNNNNNNNNINNMNTNNNSNNINETNNLLGSAGSANYVKNKLIQNKLKKKYTLDEKDNEEIIIDNCIFHHCVTLSKYENNKVITFTPPDGTFELMKYTITKNIQIPFHILAIYNPILEYSKNVEKKFSLKKLTTNNKSIYGEYKNTNKYEYSVTIKSNYKGNMHASDVLIKIPIYKFSENVQVKYKSIGKTEFNNIDSLVIWRIKKFLSSSEHNIKIHLTLENHNQIYSNMNNTQKVDDLSKVVLQVHKIKNMNTVKFLNTYKMPITLSFKIPMFTSSGMYIRYLKVFEKSNYKIIKWIKYLTESGIYQYK</sequence>
<name>A0A151LGA9_9APIC</name>
<evidence type="ECO:0000313" key="7">
    <source>
        <dbReference type="Proteomes" id="UP000076004"/>
    </source>
</evidence>
<dbReference type="PROSITE" id="PS51072">
    <property type="entry name" value="MHD"/>
    <property type="match status" value="1"/>
</dbReference>
<dbReference type="InterPro" id="IPR028565">
    <property type="entry name" value="MHD"/>
</dbReference>
<dbReference type="PANTHER" id="PTHR10529">
    <property type="entry name" value="AP COMPLEX SUBUNIT MU"/>
    <property type="match status" value="1"/>
</dbReference>
<gene>
    <name evidence="6" type="ORF">PGSY75_1218300</name>
</gene>
<dbReference type="GO" id="GO:0012505">
    <property type="term" value="C:endomembrane system"/>
    <property type="evidence" value="ECO:0007669"/>
    <property type="project" value="UniProtKB-SubCell"/>
</dbReference>
<dbReference type="KEGG" id="pgab:PGSY75_1218300"/>
<reference evidence="6 7" key="1">
    <citation type="journal article" date="2016" name="Nat. Commun.">
        <title>Genomes of cryptic chimpanzee Plasmodium species reveal key evolutionary events leading to human malaria.</title>
        <authorList>
            <person name="Sundararaman S.A."/>
            <person name="Plenderleith L.J."/>
            <person name="Liu W."/>
            <person name="Loy D.E."/>
            <person name="Learn G.H."/>
            <person name="Li Y."/>
            <person name="Shaw K.S."/>
            <person name="Ayouba A."/>
            <person name="Peeters M."/>
            <person name="Speede S."/>
            <person name="Shaw G.M."/>
            <person name="Bushman F.D."/>
            <person name="Brisson D."/>
            <person name="Rayner J.C."/>
            <person name="Sharp P.M."/>
            <person name="Hahn B.H."/>
        </authorList>
    </citation>
    <scope>NUCLEOTIDE SEQUENCE [LARGE SCALE GENOMIC DNA]</scope>
    <source>
        <strain evidence="6 7">SY75</strain>
    </source>
</reference>
<dbReference type="InterPro" id="IPR011012">
    <property type="entry name" value="Longin-like_dom_sf"/>
</dbReference>
<dbReference type="VEuPathDB" id="PlasmoDB:PGABG01_1217400"/>
<dbReference type="AlphaFoldDB" id="A0A151LGA9"/>
<evidence type="ECO:0000256" key="3">
    <source>
        <dbReference type="ARBA" id="ARBA00022927"/>
    </source>
</evidence>
<evidence type="ECO:0000259" key="5">
    <source>
        <dbReference type="PROSITE" id="PS51072"/>
    </source>
</evidence>
<dbReference type="GeneID" id="29777357"/>
<organism evidence="6 7">
    <name type="scientific">Plasmodium gaboni</name>
    <dbReference type="NCBI Taxonomy" id="647221"/>
    <lineage>
        <taxon>Eukaryota</taxon>
        <taxon>Sar</taxon>
        <taxon>Alveolata</taxon>
        <taxon>Apicomplexa</taxon>
        <taxon>Aconoidasida</taxon>
        <taxon>Haemosporida</taxon>
        <taxon>Plasmodiidae</taxon>
        <taxon>Plasmodium</taxon>
        <taxon>Plasmodium (Laverania)</taxon>
    </lineage>
</organism>
<comment type="caution">
    <text evidence="6">The sequence shown here is derived from an EMBL/GenBank/DDBJ whole genome shotgun (WGS) entry which is preliminary data.</text>
</comment>
<protein>
    <submittedName>
        <fullName evidence="6">Putative AP-3 complex subunit mu</fullName>
    </submittedName>
</protein>
<comment type="subcellular location">
    <subcellularLocation>
        <location evidence="1">Endomembrane system</location>
    </subcellularLocation>
</comment>
<keyword evidence="3" id="KW-0653">Protein transport</keyword>
<dbReference type="EMBL" id="LVLB01000013">
    <property type="protein sequence ID" value="KYN97994.1"/>
    <property type="molecule type" value="Genomic_DNA"/>
</dbReference>
<proteinExistence type="predicted"/>